<reference evidence="2" key="1">
    <citation type="submission" date="2022-06" db="EMBL/GenBank/DDBJ databases">
        <authorList>
            <person name="Berger JAMES D."/>
            <person name="Berger JAMES D."/>
        </authorList>
    </citation>
    <scope>NUCLEOTIDE SEQUENCE [LARGE SCALE GENOMIC DNA]</scope>
</reference>
<evidence type="ECO:0000313" key="2">
    <source>
        <dbReference type="Proteomes" id="UP000050792"/>
    </source>
</evidence>
<dbReference type="WBParaSite" id="SRDH1_26640.1">
    <property type="protein sequence ID" value="SRDH1_26640.1"/>
    <property type="gene ID" value="SRDH1_26640"/>
</dbReference>
<dbReference type="InterPro" id="IPR037177">
    <property type="entry name" value="DLC_sf"/>
</dbReference>
<dbReference type="Pfam" id="PF01221">
    <property type="entry name" value="Dynein_light"/>
    <property type="match status" value="1"/>
</dbReference>
<dbReference type="InterPro" id="IPR011992">
    <property type="entry name" value="EF-hand-dom_pair"/>
</dbReference>
<accession>A0A183Q9P3</accession>
<feature type="domain" description="EF-hand" evidence="1">
    <location>
        <begin position="1"/>
        <end position="34"/>
    </location>
</feature>
<dbReference type="InterPro" id="IPR001372">
    <property type="entry name" value="Dynein_light_chain_typ-1/2"/>
</dbReference>
<dbReference type="SUPFAM" id="SSF47473">
    <property type="entry name" value="EF-hand"/>
    <property type="match status" value="1"/>
</dbReference>
<name>A0A183Q9P3_9TREM</name>
<reference evidence="3 4" key="2">
    <citation type="submission" date="2023-11" db="UniProtKB">
        <authorList>
            <consortium name="WormBaseParasite"/>
        </authorList>
    </citation>
    <scope>IDENTIFICATION</scope>
</reference>
<dbReference type="PROSITE" id="PS50222">
    <property type="entry name" value="EF_HAND_2"/>
    <property type="match status" value="1"/>
</dbReference>
<keyword evidence="2" id="KW-1185">Reference proteome</keyword>
<dbReference type="SMART" id="SM01375">
    <property type="entry name" value="Dynein_light"/>
    <property type="match status" value="1"/>
</dbReference>
<evidence type="ECO:0000313" key="3">
    <source>
        <dbReference type="WBParaSite" id="SRDH1_26630.1"/>
    </source>
</evidence>
<dbReference type="GO" id="GO:0005509">
    <property type="term" value="F:calcium ion binding"/>
    <property type="evidence" value="ECO:0007669"/>
    <property type="project" value="InterPro"/>
</dbReference>
<dbReference type="Gene3D" id="3.30.740.10">
    <property type="entry name" value="Protein Inhibitor Of Neuronal Nitric Oxide Synthase"/>
    <property type="match status" value="1"/>
</dbReference>
<dbReference type="GO" id="GO:0030286">
    <property type="term" value="C:dynein complex"/>
    <property type="evidence" value="ECO:0007669"/>
    <property type="project" value="InterPro"/>
</dbReference>
<protein>
    <submittedName>
        <fullName evidence="3 4">EF-hand domain-containing protein</fullName>
    </submittedName>
</protein>
<proteinExistence type="predicted"/>
<sequence length="185" mass="21859">MDNFIEIFSKIDKNYDDVITKEELEKFTIENHLDKQMVNRWLDLFSEETSNYITLQRFLSVLGIAKEQYEIIRRNTIQQNAALFKLGSDIEYISGDMMLSQQINVTNEVRKLYQEYKSENKLLIATKLKEFLDKTFGRAWHVTVVDGSFASAHTEEVNTSFHFKMKNLCIIIWKTPDCRNEKLIK</sequence>
<dbReference type="Gene3D" id="1.10.238.10">
    <property type="entry name" value="EF-hand"/>
    <property type="match status" value="1"/>
</dbReference>
<dbReference type="GO" id="GO:0007017">
    <property type="term" value="P:microtubule-based process"/>
    <property type="evidence" value="ECO:0007669"/>
    <property type="project" value="InterPro"/>
</dbReference>
<dbReference type="SUPFAM" id="SSF54648">
    <property type="entry name" value="DLC"/>
    <property type="match status" value="1"/>
</dbReference>
<organism evidence="2 3">
    <name type="scientific">Schistosoma rodhaini</name>
    <dbReference type="NCBI Taxonomy" id="6188"/>
    <lineage>
        <taxon>Eukaryota</taxon>
        <taxon>Metazoa</taxon>
        <taxon>Spiralia</taxon>
        <taxon>Lophotrochozoa</taxon>
        <taxon>Platyhelminthes</taxon>
        <taxon>Trematoda</taxon>
        <taxon>Digenea</taxon>
        <taxon>Strigeidida</taxon>
        <taxon>Schistosomatoidea</taxon>
        <taxon>Schistosomatidae</taxon>
        <taxon>Schistosoma</taxon>
    </lineage>
</organism>
<dbReference type="CDD" id="cd21454">
    <property type="entry name" value="DLC-like_TAL"/>
    <property type="match status" value="1"/>
</dbReference>
<dbReference type="WBParaSite" id="SRDH1_26630.1">
    <property type="protein sequence ID" value="SRDH1_26630.1"/>
    <property type="gene ID" value="SRDH1_26630"/>
</dbReference>
<dbReference type="AlphaFoldDB" id="A0A183Q9P3"/>
<evidence type="ECO:0000313" key="4">
    <source>
        <dbReference type="WBParaSite" id="SRDH1_26640.1"/>
    </source>
</evidence>
<dbReference type="InterPro" id="IPR002048">
    <property type="entry name" value="EF_hand_dom"/>
</dbReference>
<dbReference type="Proteomes" id="UP000050792">
    <property type="component" value="Unassembled WGS sequence"/>
</dbReference>
<evidence type="ECO:0000259" key="1">
    <source>
        <dbReference type="PROSITE" id="PS50222"/>
    </source>
</evidence>